<evidence type="ECO:0000256" key="8">
    <source>
        <dbReference type="HAMAP-Rule" id="MF_00423"/>
    </source>
</evidence>
<evidence type="ECO:0000313" key="10">
    <source>
        <dbReference type="EMBL" id="HIW00942.1"/>
    </source>
</evidence>
<evidence type="ECO:0000256" key="2">
    <source>
        <dbReference type="ARBA" id="ARBA00022490"/>
    </source>
</evidence>
<organism evidence="10 11">
    <name type="scientific">Candidatus Desulfovibrio intestinipullorum</name>
    <dbReference type="NCBI Taxonomy" id="2838536"/>
    <lineage>
        <taxon>Bacteria</taxon>
        <taxon>Pseudomonadati</taxon>
        <taxon>Thermodesulfobacteriota</taxon>
        <taxon>Desulfovibrionia</taxon>
        <taxon>Desulfovibrionales</taxon>
        <taxon>Desulfovibrionaceae</taxon>
        <taxon>Desulfovibrio</taxon>
    </lineage>
</organism>
<dbReference type="PANTHER" id="PTHR32328:SF0">
    <property type="entry name" value="L-SERYL-TRNA(SEC) SELENIUM TRANSFERASE"/>
    <property type="match status" value="1"/>
</dbReference>
<comment type="function">
    <text evidence="8">Converts seryl-tRNA(Sec) to selenocysteinyl-tRNA(Sec) required for selenoprotein biosynthesis.</text>
</comment>
<comment type="similarity">
    <text evidence="7 8">Belongs to the SelA family.</text>
</comment>
<keyword evidence="3 8" id="KW-0808">Transferase</keyword>
<evidence type="ECO:0000256" key="3">
    <source>
        <dbReference type="ARBA" id="ARBA00022679"/>
    </source>
</evidence>
<dbReference type="InterPro" id="IPR015424">
    <property type="entry name" value="PyrdxlP-dep_Trfase"/>
</dbReference>
<dbReference type="GO" id="GO:0001514">
    <property type="term" value="P:selenocysteine incorporation"/>
    <property type="evidence" value="ECO:0007669"/>
    <property type="project" value="UniProtKB-UniRule"/>
</dbReference>
<keyword evidence="2 8" id="KW-0963">Cytoplasm</keyword>
<evidence type="ECO:0000256" key="1">
    <source>
        <dbReference type="ARBA" id="ARBA00001933"/>
    </source>
</evidence>
<dbReference type="PANTHER" id="PTHR32328">
    <property type="entry name" value="L-SERYL-TRNA(SEC) SELENIUM TRANSFERASE"/>
    <property type="match status" value="1"/>
</dbReference>
<evidence type="ECO:0000256" key="9">
    <source>
        <dbReference type="PIRSR" id="PIRSR618319-50"/>
    </source>
</evidence>
<evidence type="ECO:0000256" key="7">
    <source>
        <dbReference type="ARBA" id="ARBA00044507"/>
    </source>
</evidence>
<feature type="modified residue" description="N6-(pyridoxal phosphate)lysine" evidence="8 9">
    <location>
        <position position="309"/>
    </location>
</feature>
<reference evidence="10" key="1">
    <citation type="journal article" date="2021" name="PeerJ">
        <title>Extensive microbial diversity within the chicken gut microbiome revealed by metagenomics and culture.</title>
        <authorList>
            <person name="Gilroy R."/>
            <person name="Ravi A."/>
            <person name="Getino M."/>
            <person name="Pursley I."/>
            <person name="Horton D.L."/>
            <person name="Alikhan N.F."/>
            <person name="Baker D."/>
            <person name="Gharbi K."/>
            <person name="Hall N."/>
            <person name="Watson M."/>
            <person name="Adriaenssens E.M."/>
            <person name="Foster-Nyarko E."/>
            <person name="Jarju S."/>
            <person name="Secka A."/>
            <person name="Antonio M."/>
            <person name="Oren A."/>
            <person name="Chaudhuri R.R."/>
            <person name="La Ragione R."/>
            <person name="Hildebrand F."/>
            <person name="Pallen M.J."/>
        </authorList>
    </citation>
    <scope>NUCLEOTIDE SEQUENCE</scope>
    <source>
        <strain evidence="10">ChiHecec2B26-446</strain>
    </source>
</reference>
<dbReference type="InterPro" id="IPR004534">
    <property type="entry name" value="SelA_trans"/>
</dbReference>
<dbReference type="InterPro" id="IPR015421">
    <property type="entry name" value="PyrdxlP-dep_Trfase_major"/>
</dbReference>
<comment type="catalytic activity">
    <reaction evidence="8">
        <text>L-seryl-tRNA(Sec) + selenophosphate + H(+) = L-selenocysteinyl-tRNA(Sec) + phosphate</text>
        <dbReference type="Rhea" id="RHEA:22728"/>
        <dbReference type="Rhea" id="RHEA-COMP:9742"/>
        <dbReference type="Rhea" id="RHEA-COMP:9743"/>
        <dbReference type="ChEBI" id="CHEBI:15378"/>
        <dbReference type="ChEBI" id="CHEBI:16144"/>
        <dbReference type="ChEBI" id="CHEBI:43474"/>
        <dbReference type="ChEBI" id="CHEBI:78533"/>
        <dbReference type="ChEBI" id="CHEBI:78573"/>
        <dbReference type="EC" id="2.9.1.1"/>
    </reaction>
</comment>
<comment type="caution">
    <text evidence="10">The sequence shown here is derived from an EMBL/GenBank/DDBJ whole genome shotgun (WGS) entry which is preliminary data.</text>
</comment>
<evidence type="ECO:0000256" key="5">
    <source>
        <dbReference type="ARBA" id="ARBA00022917"/>
    </source>
</evidence>
<dbReference type="Pfam" id="PF03841">
    <property type="entry name" value="SelA"/>
    <property type="match status" value="1"/>
</dbReference>
<comment type="cofactor">
    <cofactor evidence="1 8 9">
        <name>pyridoxal 5'-phosphate</name>
        <dbReference type="ChEBI" id="CHEBI:597326"/>
    </cofactor>
</comment>
<reference evidence="10" key="2">
    <citation type="submission" date="2021-04" db="EMBL/GenBank/DDBJ databases">
        <authorList>
            <person name="Gilroy R."/>
        </authorList>
    </citation>
    <scope>NUCLEOTIDE SEQUENCE</scope>
    <source>
        <strain evidence="10">ChiHecec2B26-446</strain>
    </source>
</reference>
<sequence length="480" mass="52273">MSNLQSLFQAIPSMDRCLSAVEEAARQAACDSSKPCQELIQAPHLLVREALAAYWNRVRQDIRAGTIAQVRELGLEARLPHMLAFVCRAVQPRLRPVCNGTGVIIHTNTGRSLLAREAQDALLRAASGNTTLEFNEATGGRGSRNALVSRLLQILTGAEDGLVVNNNAAAVLLVLDTFCRNREAVISRGELVEIGGSFRIPDVMEATGVRLREVGATNRTHLEDYERAICDRTGALVRVHTSNFRIIGFHTAVPTRDLARLAHDHGLLLINDLGSGSLVDLERAGLPHEPTVQQSVADGSDLVLFSGDKLLGGPQAGIIVGKKELMARLRENPLLRALRCDKLVYAALEATLRLYLKPQKAVQAIPTLRQILMSAEELSLRAERLASLLATACQGLCEVSLRADSSRTGGGAFPEYPLPTTLVVLKPLSCSAEQLKQRLLGTSPLLLGRIEQDAFCLDPRTLNEEDFDLIVRLVHKVLQD</sequence>
<dbReference type="Gene3D" id="3.40.640.10">
    <property type="entry name" value="Type I PLP-dependent aspartate aminotransferase-like (Major domain)"/>
    <property type="match status" value="1"/>
</dbReference>
<protein>
    <recommendedName>
        <fullName evidence="8">L-seryl-tRNA(Sec) selenium transferase</fullName>
        <ecNumber evidence="8">2.9.1.1</ecNumber>
    </recommendedName>
    <alternativeName>
        <fullName evidence="8">Selenocysteine synthase</fullName>
        <shortName evidence="8">Sec synthase</shortName>
    </alternativeName>
    <alternativeName>
        <fullName evidence="8">Selenocysteinyl-tRNA(Sec) synthase</fullName>
    </alternativeName>
</protein>
<name>A0A9D1PWA9_9BACT</name>
<keyword evidence="5 8" id="KW-0648">Protein biosynthesis</keyword>
<dbReference type="EC" id="2.9.1.1" evidence="8"/>
<dbReference type="EMBL" id="DXHV01000065">
    <property type="protein sequence ID" value="HIW00942.1"/>
    <property type="molecule type" value="Genomic_DNA"/>
</dbReference>
<dbReference type="HAMAP" id="MF_00423">
    <property type="entry name" value="SelA"/>
    <property type="match status" value="1"/>
</dbReference>
<dbReference type="GO" id="GO:0001717">
    <property type="term" value="P:conversion of seryl-tRNAsec to selenocys-tRNAsec"/>
    <property type="evidence" value="ECO:0007669"/>
    <property type="project" value="UniProtKB-UniRule"/>
</dbReference>
<evidence type="ECO:0000256" key="4">
    <source>
        <dbReference type="ARBA" id="ARBA00022898"/>
    </source>
</evidence>
<dbReference type="Proteomes" id="UP000886752">
    <property type="component" value="Unassembled WGS sequence"/>
</dbReference>
<comment type="pathway">
    <text evidence="8">Aminoacyl-tRNA biosynthesis; selenocysteinyl-tRNA(Sec) biosynthesis; selenocysteinyl-tRNA(Sec) from L-seryl-tRNA(Sec) (bacterial route): step 1/1.</text>
</comment>
<dbReference type="InterPro" id="IPR018319">
    <property type="entry name" value="SelA-like"/>
</dbReference>
<dbReference type="SUPFAM" id="SSF53383">
    <property type="entry name" value="PLP-dependent transferases"/>
    <property type="match status" value="1"/>
</dbReference>
<dbReference type="GO" id="GO:0005737">
    <property type="term" value="C:cytoplasm"/>
    <property type="evidence" value="ECO:0007669"/>
    <property type="project" value="UniProtKB-SubCell"/>
</dbReference>
<dbReference type="Gene3D" id="3.90.1150.180">
    <property type="match status" value="1"/>
</dbReference>
<keyword evidence="4 8" id="KW-0663">Pyridoxal phosphate</keyword>
<evidence type="ECO:0000256" key="6">
    <source>
        <dbReference type="ARBA" id="ARBA00023266"/>
    </source>
</evidence>
<evidence type="ECO:0000313" key="11">
    <source>
        <dbReference type="Proteomes" id="UP000886752"/>
    </source>
</evidence>
<accession>A0A9D1PWA9</accession>
<comment type="subcellular location">
    <subcellularLocation>
        <location evidence="8">Cytoplasm</location>
    </subcellularLocation>
</comment>
<dbReference type="NCBIfam" id="TIGR00474">
    <property type="entry name" value="selA"/>
    <property type="match status" value="1"/>
</dbReference>
<gene>
    <name evidence="8 10" type="primary">selA</name>
    <name evidence="10" type="ORF">H9894_07120</name>
</gene>
<dbReference type="GO" id="GO:0004125">
    <property type="term" value="F:L-seryl-tRNA(Sec) selenium transferase activity"/>
    <property type="evidence" value="ECO:0007669"/>
    <property type="project" value="UniProtKB-UniRule"/>
</dbReference>
<dbReference type="AlphaFoldDB" id="A0A9D1PWA9"/>
<proteinExistence type="inferred from homology"/>
<keyword evidence="6 8" id="KW-0711">Selenium</keyword>